<name>A0A7Y9WSM0_9BURK</name>
<keyword evidence="1" id="KW-0812">Transmembrane</keyword>
<protein>
    <submittedName>
        <fullName evidence="2">Uncharacterized protein</fullName>
    </submittedName>
</protein>
<evidence type="ECO:0000313" key="2">
    <source>
        <dbReference type="EMBL" id="NYH26012.1"/>
    </source>
</evidence>
<accession>A0A7Y9WSM0</accession>
<organism evidence="2 3">
    <name type="scientific">Paraburkholderia bryophila</name>
    <dbReference type="NCBI Taxonomy" id="420952"/>
    <lineage>
        <taxon>Bacteria</taxon>
        <taxon>Pseudomonadati</taxon>
        <taxon>Pseudomonadota</taxon>
        <taxon>Betaproteobacteria</taxon>
        <taxon>Burkholderiales</taxon>
        <taxon>Burkholderiaceae</taxon>
        <taxon>Paraburkholderia</taxon>
    </lineage>
</organism>
<proteinExistence type="predicted"/>
<reference evidence="2 3" key="1">
    <citation type="submission" date="2020-07" db="EMBL/GenBank/DDBJ databases">
        <title>Exploring microbial biodiversity for novel pathways involved in the catabolism of aromatic compounds derived from lignin.</title>
        <authorList>
            <person name="Elkins J."/>
        </authorList>
    </citation>
    <scope>NUCLEOTIDE SEQUENCE [LARGE SCALE GENOMIC DNA]</scope>
    <source>
        <strain evidence="2 3">H2C3C</strain>
    </source>
</reference>
<feature type="transmembrane region" description="Helical" evidence="1">
    <location>
        <begin position="248"/>
        <end position="272"/>
    </location>
</feature>
<comment type="caution">
    <text evidence="2">The sequence shown here is derived from an EMBL/GenBank/DDBJ whole genome shotgun (WGS) entry which is preliminary data.</text>
</comment>
<dbReference type="Proteomes" id="UP000540929">
    <property type="component" value="Unassembled WGS sequence"/>
</dbReference>
<dbReference type="EMBL" id="JACCAS010000002">
    <property type="protein sequence ID" value="NYH26012.1"/>
    <property type="molecule type" value="Genomic_DNA"/>
</dbReference>
<keyword evidence="3" id="KW-1185">Reference proteome</keyword>
<gene>
    <name evidence="2" type="ORF">GGD40_005583</name>
</gene>
<sequence length="420" mass="46087">MSNLTSPNPVSAIQSYSGAIARSNPLVEAYAERPKGTRAGELLRTAGVVPTAEAYAKSPTEKLSLLHQIDSSFYSTKMEESLFGDFHDAIRTSWLHADPLSPAAAMRYAGFAKAVQSANLVAMPKAKYPGRGFLLCCASGSAGLRFVERAAEVLGPSLNYVRDIPYWPVMTVQWPSCGTVDQFYANFVATFDGNLQRASYFKTLFRPTAKKTSRPIFVMALASIVNVGILIVSGAFSRNFHPAKSETLLLFLQEFMGFTGIPVIFTCTAPVYEQVVHMGPVFGSLTSGGYEEIQWLDISSGFHGNVNLHLFNQSLTWQPANRVPDAVLDCAVMCTHGSREALNHFYRLLHVAAVRQPQATPEQLLPDVAKTMRKQTDQLQRVASYLCTTLSAKSRAEGKKQDGAAWSDFLSLDVYREMGV</sequence>
<dbReference type="RefSeq" id="WP_179745758.1">
    <property type="nucleotide sequence ID" value="NZ_JACCAS010000002.1"/>
</dbReference>
<dbReference type="AlphaFoldDB" id="A0A7Y9WSM0"/>
<keyword evidence="1" id="KW-0472">Membrane</keyword>
<feature type="transmembrane region" description="Helical" evidence="1">
    <location>
        <begin position="216"/>
        <end position="236"/>
    </location>
</feature>
<evidence type="ECO:0000256" key="1">
    <source>
        <dbReference type="SAM" id="Phobius"/>
    </source>
</evidence>
<keyword evidence="1" id="KW-1133">Transmembrane helix</keyword>
<evidence type="ECO:0000313" key="3">
    <source>
        <dbReference type="Proteomes" id="UP000540929"/>
    </source>
</evidence>